<feature type="domain" description="Flagellin C-terminal" evidence="6">
    <location>
        <begin position="424"/>
        <end position="508"/>
    </location>
</feature>
<evidence type="ECO:0000313" key="7">
    <source>
        <dbReference type="EMBL" id="SFU05013.1"/>
    </source>
</evidence>
<dbReference type="Gene3D" id="6.10.10.10">
    <property type="entry name" value="Flagellar export chaperone, C-terminal domain"/>
    <property type="match status" value="1"/>
</dbReference>
<dbReference type="Gene3D" id="2.170.280.10">
    <property type="entry name" value="f41 fragment of flagellin, middle domain"/>
    <property type="match status" value="1"/>
</dbReference>
<dbReference type="Pfam" id="PF00700">
    <property type="entry name" value="Flagellin_C"/>
    <property type="match status" value="1"/>
</dbReference>
<dbReference type="Pfam" id="PF00669">
    <property type="entry name" value="Flagellin_N"/>
    <property type="match status" value="1"/>
</dbReference>
<keyword evidence="3 4" id="KW-0975">Bacterial flagellum</keyword>
<evidence type="ECO:0000313" key="8">
    <source>
        <dbReference type="Proteomes" id="UP000199546"/>
    </source>
</evidence>
<sequence>MGLGIATNVAALGASRALSRTDQSVGTSLRRLASGLRIATAADDATGLGVSEGLRAQVRGMTQAVRNTQDGIGLLRTADAALDGVHAMLRRMRDLAVQGGNAGLLDAQATAAVRAEFEQLKSELDDVAGRTSFNGRSLLDGTYDRLFQAGAEAGDTVRVVLAVSGRAVDVAGLGLSDVDLTGGLGLQHTLAPAVAVEPSTPAPGRLTLAGNYTSGAAFRALSGTVTYDGRTLDLGTVDYTGAVTAQDHLDRLNATASALGAGSFAASGSGLVFTGATPGPTSLPADAAALTPQYSGGTAATVDAAVPAARNTPSAGRLLLAGDYVSADAYATSYDALVGTVTYGGRTFDLSSVDYTGAVTVQDRIDRLDTAAIAALGTTLSPFVATATGLVFTAPTPGPTSTAADARAMTPYYAGDAGTAGTLRAIDRAIGWVSDLRAHVGAMDNRFSSRVDRLNVSIENATASESRIRDVDVADEVTALTRSQVVAQAGTAMLAQANQSAGRVLALLR</sequence>
<evidence type="ECO:0000256" key="2">
    <source>
        <dbReference type="ARBA" id="ARBA00020110"/>
    </source>
</evidence>
<keyword evidence="8" id="KW-1185">Reference proteome</keyword>
<name>A0A1I7D021_9ACTN</name>
<dbReference type="Gene3D" id="1.20.1330.10">
    <property type="entry name" value="f41 fragment of flagellin, N-terminal domain"/>
    <property type="match status" value="1"/>
</dbReference>
<dbReference type="Proteomes" id="UP000199546">
    <property type="component" value="Unassembled WGS sequence"/>
</dbReference>
<dbReference type="GO" id="GO:0005576">
    <property type="term" value="C:extracellular region"/>
    <property type="evidence" value="ECO:0007669"/>
    <property type="project" value="UniProtKB-SubCell"/>
</dbReference>
<dbReference type="GO" id="GO:0005198">
    <property type="term" value="F:structural molecule activity"/>
    <property type="evidence" value="ECO:0007669"/>
    <property type="project" value="UniProtKB-UniRule"/>
</dbReference>
<dbReference type="InterPro" id="IPR001492">
    <property type="entry name" value="Flagellin"/>
</dbReference>
<evidence type="ECO:0000256" key="3">
    <source>
        <dbReference type="ARBA" id="ARBA00023143"/>
    </source>
</evidence>
<accession>A0A1I7D021</accession>
<keyword evidence="7" id="KW-0282">Flagellum</keyword>
<evidence type="ECO:0000259" key="6">
    <source>
        <dbReference type="Pfam" id="PF00700"/>
    </source>
</evidence>
<reference evidence="8" key="1">
    <citation type="submission" date="2016-10" db="EMBL/GenBank/DDBJ databases">
        <authorList>
            <person name="Varghese N."/>
            <person name="Submissions S."/>
        </authorList>
    </citation>
    <scope>NUCLEOTIDE SEQUENCE [LARGE SCALE GENOMIC DNA]</scope>
    <source>
        <strain evidence="8">DSM 46136</strain>
    </source>
</reference>
<protein>
    <recommendedName>
        <fullName evidence="2 4">Flagellin</fullName>
    </recommendedName>
</protein>
<keyword evidence="7" id="KW-0966">Cell projection</keyword>
<dbReference type="EMBL" id="FPBA01000029">
    <property type="protein sequence ID" value="SFU05013.1"/>
    <property type="molecule type" value="Genomic_DNA"/>
</dbReference>
<proteinExistence type="inferred from homology"/>
<dbReference type="PANTHER" id="PTHR42792:SF2">
    <property type="entry name" value="FLAGELLIN"/>
    <property type="match status" value="1"/>
</dbReference>
<dbReference type="GO" id="GO:0009288">
    <property type="term" value="C:bacterial-type flagellum"/>
    <property type="evidence" value="ECO:0007669"/>
    <property type="project" value="UniProtKB-SubCell"/>
</dbReference>
<gene>
    <name evidence="7" type="ORF">SAMN05660657_05108</name>
</gene>
<dbReference type="Gene3D" id="2.30.220.10">
    <property type="entry name" value="f41 fragment of flagellin, C-terminal domain"/>
    <property type="match status" value="1"/>
</dbReference>
<dbReference type="AlphaFoldDB" id="A0A1I7D021"/>
<organism evidence="7 8">
    <name type="scientific">Geodermatophilus amargosae</name>
    <dbReference type="NCBI Taxonomy" id="1296565"/>
    <lineage>
        <taxon>Bacteria</taxon>
        <taxon>Bacillati</taxon>
        <taxon>Actinomycetota</taxon>
        <taxon>Actinomycetes</taxon>
        <taxon>Geodermatophilales</taxon>
        <taxon>Geodermatophilaceae</taxon>
        <taxon>Geodermatophilus</taxon>
    </lineage>
</organism>
<comment type="function">
    <text evidence="4">Flagellin is the subunit protein which polymerizes to form the filaments of bacterial flagella.</text>
</comment>
<keyword evidence="4" id="KW-0964">Secreted</keyword>
<evidence type="ECO:0000259" key="5">
    <source>
        <dbReference type="Pfam" id="PF00669"/>
    </source>
</evidence>
<dbReference type="SUPFAM" id="SSF64518">
    <property type="entry name" value="Phase 1 flagellin"/>
    <property type="match status" value="1"/>
</dbReference>
<dbReference type="InterPro" id="IPR042187">
    <property type="entry name" value="Flagellin_C_sub2"/>
</dbReference>
<comment type="similarity">
    <text evidence="1 4">Belongs to the bacterial flagellin family.</text>
</comment>
<comment type="subcellular location">
    <subcellularLocation>
        <location evidence="4">Secreted</location>
    </subcellularLocation>
    <subcellularLocation>
        <location evidence="4">Bacterial flagellum</location>
    </subcellularLocation>
</comment>
<feature type="domain" description="Flagellin N-terminal" evidence="5">
    <location>
        <begin position="5"/>
        <end position="143"/>
    </location>
</feature>
<keyword evidence="7" id="KW-0969">Cilium</keyword>
<dbReference type="InterPro" id="IPR001029">
    <property type="entry name" value="Flagellin_N"/>
</dbReference>
<dbReference type="PRINTS" id="PR00207">
    <property type="entry name" value="FLAGELLIN"/>
</dbReference>
<dbReference type="InterPro" id="IPR046358">
    <property type="entry name" value="Flagellin_C"/>
</dbReference>
<dbReference type="PANTHER" id="PTHR42792">
    <property type="entry name" value="FLAGELLIN"/>
    <property type="match status" value="1"/>
</dbReference>
<dbReference type="OrthoDB" id="9796789at2"/>
<dbReference type="STRING" id="1296565.SAMN05660657_05108"/>
<dbReference type="RefSeq" id="WP_093584070.1">
    <property type="nucleotide sequence ID" value="NZ_FPBA01000029.1"/>
</dbReference>
<evidence type="ECO:0000256" key="1">
    <source>
        <dbReference type="ARBA" id="ARBA00005709"/>
    </source>
</evidence>
<evidence type="ECO:0000256" key="4">
    <source>
        <dbReference type="RuleBase" id="RU362073"/>
    </source>
</evidence>